<sequence>MHLTATAPARLDGVTLRLAHLDSAGSRACIQAGFAASTAYISLSPGLVCMFDSPSGTGLTHQDIGAAGFSAHQLWNAAAAQLTEKAQRPHGAEFLVRCPSVTLGGTDLPHGFEVDGHGIPAASWLAHPRPFSLLHRHFEAVLRPGTGLVYASRDGRELFVFDADASELSARLPGADVWTYSVGFPLMRSADSH</sequence>
<dbReference type="Proteomes" id="UP000028939">
    <property type="component" value="Chromosome"/>
</dbReference>
<evidence type="ECO:0000313" key="1">
    <source>
        <dbReference type="EMBL" id="AIL97203.1"/>
    </source>
</evidence>
<protein>
    <submittedName>
        <fullName evidence="1">Uncharacterized protein</fullName>
    </submittedName>
</protein>
<accession>A0A077HJD8</accession>
<dbReference type="AlphaFoldDB" id="A0A077HJD8"/>
<dbReference type="EMBL" id="CP009215">
    <property type="protein sequence ID" value="AIL97203.1"/>
    <property type="molecule type" value="Genomic_DNA"/>
</dbReference>
<dbReference type="RefSeq" id="WP_051952273.1">
    <property type="nucleotide sequence ID" value="NZ_CP009215.1"/>
</dbReference>
<evidence type="ECO:0000313" key="2">
    <source>
        <dbReference type="Proteomes" id="UP000028939"/>
    </source>
</evidence>
<gene>
    <name evidence="1" type="ORF">CUREI_07760</name>
</gene>
<dbReference type="KEGG" id="cuv:CUREI_07760"/>
<name>A0A077HJD8_9CORY</name>
<organism evidence="1 2">
    <name type="scientific">Corynebacterium ureicelerivorans</name>
    <dbReference type="NCBI Taxonomy" id="401472"/>
    <lineage>
        <taxon>Bacteria</taxon>
        <taxon>Bacillati</taxon>
        <taxon>Actinomycetota</taxon>
        <taxon>Actinomycetes</taxon>
        <taxon>Mycobacteriales</taxon>
        <taxon>Corynebacteriaceae</taxon>
        <taxon>Corynebacterium</taxon>
    </lineage>
</organism>
<dbReference type="OrthoDB" id="4408123at2"/>
<reference evidence="1 2" key="1">
    <citation type="submission" date="2014-08" db="EMBL/GenBank/DDBJ databases">
        <title>Complete genome sequence of Corynebacterium ureicelerivorans DSM 45051, a lipophilic and urea-splitting isolate from a blood culture of a septicaemia patient.</title>
        <authorList>
            <person name="Tippelt A."/>
            <person name="Albersmeier A."/>
            <person name="Brinkrolf K."/>
            <person name="Ruckert C."/>
            <person name="Tauch A."/>
        </authorList>
    </citation>
    <scope>NUCLEOTIDE SEQUENCE [LARGE SCALE GENOMIC DNA]</scope>
    <source>
        <strain evidence="1 2">IMMIB RIV-2301</strain>
    </source>
</reference>
<dbReference type="STRING" id="401472.CUREI_07760"/>
<dbReference type="HOGENOM" id="CLU_103273_0_0_11"/>
<proteinExistence type="predicted"/>
<keyword evidence="2" id="KW-1185">Reference proteome</keyword>